<feature type="domain" description="RNA polymerase sigma factor 70 region 4 type 2" evidence="6">
    <location>
        <begin position="108"/>
        <end position="159"/>
    </location>
</feature>
<dbReference type="CDD" id="cd06171">
    <property type="entry name" value="Sigma70_r4"/>
    <property type="match status" value="1"/>
</dbReference>
<evidence type="ECO:0000313" key="8">
    <source>
        <dbReference type="Proteomes" id="UP000223913"/>
    </source>
</evidence>
<reference evidence="7 8" key="1">
    <citation type="submission" date="2017-10" db="EMBL/GenBank/DDBJ databases">
        <title>The draft genome sequence of Lewinella nigricans NBRC 102662.</title>
        <authorList>
            <person name="Wang K."/>
        </authorList>
    </citation>
    <scope>NUCLEOTIDE SEQUENCE [LARGE SCALE GENOMIC DNA]</scope>
    <source>
        <strain evidence="7 8">NBRC 102662</strain>
    </source>
</reference>
<accession>A0A2D0NK81</accession>
<dbReference type="InterPro" id="IPR014284">
    <property type="entry name" value="RNA_pol_sigma-70_dom"/>
</dbReference>
<dbReference type="InterPro" id="IPR039425">
    <property type="entry name" value="RNA_pol_sigma-70-like"/>
</dbReference>
<dbReference type="GO" id="GO:0016987">
    <property type="term" value="F:sigma factor activity"/>
    <property type="evidence" value="ECO:0007669"/>
    <property type="project" value="UniProtKB-KW"/>
</dbReference>
<evidence type="ECO:0000259" key="5">
    <source>
        <dbReference type="Pfam" id="PF04542"/>
    </source>
</evidence>
<dbReference type="PANTHER" id="PTHR43133">
    <property type="entry name" value="RNA POLYMERASE ECF-TYPE SIGMA FACTO"/>
    <property type="match status" value="1"/>
</dbReference>
<dbReference type="GO" id="GO:0006352">
    <property type="term" value="P:DNA-templated transcription initiation"/>
    <property type="evidence" value="ECO:0007669"/>
    <property type="project" value="InterPro"/>
</dbReference>
<comment type="similarity">
    <text evidence="1">Belongs to the sigma-70 factor family. ECF subfamily.</text>
</comment>
<protein>
    <recommendedName>
        <fullName evidence="9">RNA polymerase subunit sigma</fullName>
    </recommendedName>
</protein>
<evidence type="ECO:0000256" key="4">
    <source>
        <dbReference type="ARBA" id="ARBA00023163"/>
    </source>
</evidence>
<evidence type="ECO:0000256" key="2">
    <source>
        <dbReference type="ARBA" id="ARBA00023015"/>
    </source>
</evidence>
<organism evidence="7 8">
    <name type="scientific">Flavilitoribacter nigricans (strain ATCC 23147 / DSM 23189 / NBRC 102662 / NCIMB 1420 / SS-2)</name>
    <name type="common">Lewinella nigricans</name>
    <dbReference type="NCBI Taxonomy" id="1122177"/>
    <lineage>
        <taxon>Bacteria</taxon>
        <taxon>Pseudomonadati</taxon>
        <taxon>Bacteroidota</taxon>
        <taxon>Saprospiria</taxon>
        <taxon>Saprospirales</taxon>
        <taxon>Lewinellaceae</taxon>
        <taxon>Flavilitoribacter</taxon>
    </lineage>
</organism>
<dbReference type="EMBL" id="PDUD01000001">
    <property type="protein sequence ID" value="PHN08619.1"/>
    <property type="molecule type" value="Genomic_DNA"/>
</dbReference>
<comment type="caution">
    <text evidence="7">The sequence shown here is derived from an EMBL/GenBank/DDBJ whole genome shotgun (WGS) entry which is preliminary data.</text>
</comment>
<dbReference type="SUPFAM" id="SSF88946">
    <property type="entry name" value="Sigma2 domain of RNA polymerase sigma factors"/>
    <property type="match status" value="1"/>
</dbReference>
<evidence type="ECO:0000259" key="6">
    <source>
        <dbReference type="Pfam" id="PF08281"/>
    </source>
</evidence>
<dbReference type="InterPro" id="IPR007627">
    <property type="entry name" value="RNA_pol_sigma70_r2"/>
</dbReference>
<dbReference type="Proteomes" id="UP000223913">
    <property type="component" value="Unassembled WGS sequence"/>
</dbReference>
<dbReference type="AlphaFoldDB" id="A0A2D0NK81"/>
<dbReference type="InterPro" id="IPR013325">
    <property type="entry name" value="RNA_pol_sigma_r2"/>
</dbReference>
<dbReference type="GO" id="GO:0003677">
    <property type="term" value="F:DNA binding"/>
    <property type="evidence" value="ECO:0007669"/>
    <property type="project" value="InterPro"/>
</dbReference>
<dbReference type="PANTHER" id="PTHR43133:SF25">
    <property type="entry name" value="RNA POLYMERASE SIGMA FACTOR RFAY-RELATED"/>
    <property type="match status" value="1"/>
</dbReference>
<dbReference type="NCBIfam" id="TIGR02937">
    <property type="entry name" value="sigma70-ECF"/>
    <property type="match status" value="1"/>
</dbReference>
<dbReference type="Gene3D" id="1.10.10.10">
    <property type="entry name" value="Winged helix-like DNA-binding domain superfamily/Winged helix DNA-binding domain"/>
    <property type="match status" value="1"/>
</dbReference>
<dbReference type="InterPro" id="IPR013249">
    <property type="entry name" value="RNA_pol_sigma70_r4_t2"/>
</dbReference>
<proteinExistence type="inferred from homology"/>
<gene>
    <name evidence="7" type="ORF">CRP01_01520</name>
</gene>
<dbReference type="SUPFAM" id="SSF88659">
    <property type="entry name" value="Sigma3 and sigma4 domains of RNA polymerase sigma factors"/>
    <property type="match status" value="1"/>
</dbReference>
<feature type="domain" description="RNA polymerase sigma-70 region 2" evidence="5">
    <location>
        <begin position="17"/>
        <end position="76"/>
    </location>
</feature>
<name>A0A2D0NK81_FLAN2</name>
<dbReference type="RefSeq" id="WP_099148209.1">
    <property type="nucleotide sequence ID" value="NZ_PDUD01000001.1"/>
</dbReference>
<dbReference type="Pfam" id="PF08281">
    <property type="entry name" value="Sigma70_r4_2"/>
    <property type="match status" value="1"/>
</dbReference>
<evidence type="ECO:0000256" key="1">
    <source>
        <dbReference type="ARBA" id="ARBA00010641"/>
    </source>
</evidence>
<dbReference type="Pfam" id="PF04542">
    <property type="entry name" value="Sigma70_r2"/>
    <property type="match status" value="1"/>
</dbReference>
<evidence type="ECO:0008006" key="9">
    <source>
        <dbReference type="Google" id="ProtNLM"/>
    </source>
</evidence>
<keyword evidence="3" id="KW-0731">Sigma factor</keyword>
<keyword evidence="4" id="KW-0804">Transcription</keyword>
<evidence type="ECO:0000313" key="7">
    <source>
        <dbReference type="EMBL" id="PHN08619.1"/>
    </source>
</evidence>
<dbReference type="InterPro" id="IPR013324">
    <property type="entry name" value="RNA_pol_sigma_r3/r4-like"/>
</dbReference>
<dbReference type="InterPro" id="IPR036388">
    <property type="entry name" value="WH-like_DNA-bd_sf"/>
</dbReference>
<sequence>MTALEFDRELTNAKSILFSFALKLTKDYQNAQDLFQDAATRGYRYCEKFETGTNFRAWMATIIRNTFINRCRYNQKRRNLSEPIEAFTFAIENKNIVPNEGESNLRIQEIYRSLDNLSEIYRTPFLMHLNGYEYKDIAQHMGVPIGTIKSRLSTARSMLKTAIQQKSAISSI</sequence>
<dbReference type="OrthoDB" id="9785675at2"/>
<keyword evidence="8" id="KW-1185">Reference proteome</keyword>
<dbReference type="Gene3D" id="1.10.1740.10">
    <property type="match status" value="1"/>
</dbReference>
<keyword evidence="2" id="KW-0805">Transcription regulation</keyword>
<evidence type="ECO:0000256" key="3">
    <source>
        <dbReference type="ARBA" id="ARBA00023082"/>
    </source>
</evidence>